<feature type="transmembrane region" description="Helical" evidence="1">
    <location>
        <begin position="6"/>
        <end position="29"/>
    </location>
</feature>
<evidence type="ECO:0000313" key="5">
    <source>
        <dbReference type="Proteomes" id="UP000561077"/>
    </source>
</evidence>
<dbReference type="EMBL" id="JABEQO010000015">
    <property type="protein sequence ID" value="MBB2165389.1"/>
    <property type="molecule type" value="Genomic_DNA"/>
</dbReference>
<gene>
    <name evidence="3" type="ORF">HLH25_12525</name>
    <name evidence="2" type="ORF">HLH26_12765</name>
</gene>
<name>A0A7W4NT84_9PROT</name>
<protein>
    <submittedName>
        <fullName evidence="2">Uncharacterized protein</fullName>
    </submittedName>
</protein>
<accession>A0A7W4NT84</accession>
<feature type="transmembrane region" description="Helical" evidence="1">
    <location>
        <begin position="50"/>
        <end position="72"/>
    </location>
</feature>
<keyword evidence="1" id="KW-0812">Transmembrane</keyword>
<keyword evidence="1" id="KW-0472">Membrane</keyword>
<reference evidence="4 5" key="1">
    <citation type="submission" date="2020-04" db="EMBL/GenBank/DDBJ databases">
        <title>Description of novel Gluconacetobacter.</title>
        <authorList>
            <person name="Sombolestani A."/>
        </authorList>
    </citation>
    <scope>NUCLEOTIDE SEQUENCE [LARGE SCALE GENOMIC DNA]</scope>
    <source>
        <strain evidence="3 4">LMG 1728</strain>
        <strain evidence="2 5">LMG 1731</strain>
    </source>
</reference>
<dbReference type="AlphaFoldDB" id="A0A7W4NT84"/>
<dbReference type="EMBL" id="JABEQN010000015">
    <property type="protein sequence ID" value="MBB2194444.1"/>
    <property type="molecule type" value="Genomic_DNA"/>
</dbReference>
<dbReference type="RefSeq" id="WP_182974378.1">
    <property type="nucleotide sequence ID" value="NZ_JABEQN010000015.1"/>
</dbReference>
<keyword evidence="1" id="KW-1133">Transmembrane helix</keyword>
<proteinExistence type="predicted"/>
<keyword evidence="4" id="KW-1185">Reference proteome</keyword>
<dbReference type="Proteomes" id="UP000561077">
    <property type="component" value="Unassembled WGS sequence"/>
</dbReference>
<evidence type="ECO:0000313" key="3">
    <source>
        <dbReference type="EMBL" id="MBB2194444.1"/>
    </source>
</evidence>
<sequence length="109" mass="11246">MSVTAAGIASAATMWALCLIGAVGAYLGGSQKGFTVSHEKMRVLLPGRSDTTYAWIEMVGTVFFGTIAGMAIYSPHSAYQAIAAGVTGPSTIMVYFSPSSASSRKGKKS</sequence>
<comment type="caution">
    <text evidence="2">The sequence shown here is derived from an EMBL/GenBank/DDBJ whole genome shotgun (WGS) entry which is preliminary data.</text>
</comment>
<evidence type="ECO:0000313" key="2">
    <source>
        <dbReference type="EMBL" id="MBB2165389.1"/>
    </source>
</evidence>
<evidence type="ECO:0000256" key="1">
    <source>
        <dbReference type="SAM" id="Phobius"/>
    </source>
</evidence>
<organism evidence="2 5">
    <name type="scientific">Gluconacetobacter dulcium</name>
    <dbReference type="NCBI Taxonomy" id="2729096"/>
    <lineage>
        <taxon>Bacteria</taxon>
        <taxon>Pseudomonadati</taxon>
        <taxon>Pseudomonadota</taxon>
        <taxon>Alphaproteobacteria</taxon>
        <taxon>Acetobacterales</taxon>
        <taxon>Acetobacteraceae</taxon>
        <taxon>Gluconacetobacter</taxon>
    </lineage>
</organism>
<dbReference type="Proteomes" id="UP000540490">
    <property type="component" value="Unassembled WGS sequence"/>
</dbReference>
<evidence type="ECO:0000313" key="4">
    <source>
        <dbReference type="Proteomes" id="UP000540490"/>
    </source>
</evidence>